<dbReference type="KEGG" id="bih:BIP78_1083"/>
<keyword evidence="2" id="KW-0489">Methyltransferase</keyword>
<dbReference type="PANTHER" id="PTHR43591:SF110">
    <property type="entry name" value="RHODANESE DOMAIN-CONTAINING PROTEIN"/>
    <property type="match status" value="1"/>
</dbReference>
<proteinExistence type="predicted"/>
<reference evidence="3" key="1">
    <citation type="submission" date="2018-12" db="EMBL/GenBank/DDBJ databases">
        <title>Complete genome sequence of an uncultured bacterium of the candidate phylum Bipolaricaulota.</title>
        <authorList>
            <person name="Kadnikov V.V."/>
            <person name="Mardanov A.V."/>
            <person name="Beletsky A.V."/>
            <person name="Frank Y.A."/>
            <person name="Karnachuk O.V."/>
            <person name="Ravin N.V."/>
        </authorList>
    </citation>
    <scope>NUCLEOTIDE SEQUENCE [LARGE SCALE GENOMIC DNA]</scope>
</reference>
<dbReference type="EMBL" id="CP034928">
    <property type="protein sequence ID" value="QAA76849.1"/>
    <property type="molecule type" value="Genomic_DNA"/>
</dbReference>
<evidence type="ECO:0000313" key="3">
    <source>
        <dbReference type="Proteomes" id="UP000287233"/>
    </source>
</evidence>
<dbReference type="InterPro" id="IPR029063">
    <property type="entry name" value="SAM-dependent_MTases_sf"/>
</dbReference>
<dbReference type="GO" id="GO:0008757">
    <property type="term" value="F:S-adenosylmethionine-dependent methyltransferase activity"/>
    <property type="evidence" value="ECO:0007669"/>
    <property type="project" value="InterPro"/>
</dbReference>
<dbReference type="Pfam" id="PF08241">
    <property type="entry name" value="Methyltransf_11"/>
    <property type="match status" value="1"/>
</dbReference>
<dbReference type="CDD" id="cd02440">
    <property type="entry name" value="AdoMet_MTases"/>
    <property type="match status" value="1"/>
</dbReference>
<dbReference type="PANTHER" id="PTHR43591">
    <property type="entry name" value="METHYLTRANSFERASE"/>
    <property type="match status" value="1"/>
</dbReference>
<dbReference type="Proteomes" id="UP000287233">
    <property type="component" value="Chromosome"/>
</dbReference>
<dbReference type="AlphaFoldDB" id="A0A410FUT6"/>
<accession>A0A410FUT6</accession>
<protein>
    <submittedName>
        <fullName evidence="2">SAM-dependent methyltransferase</fullName>
    </submittedName>
</protein>
<keyword evidence="2" id="KW-0808">Transferase</keyword>
<dbReference type="GO" id="GO:0032259">
    <property type="term" value="P:methylation"/>
    <property type="evidence" value="ECO:0007669"/>
    <property type="project" value="UniProtKB-KW"/>
</dbReference>
<dbReference type="Gene3D" id="3.40.50.150">
    <property type="entry name" value="Vaccinia Virus protein VP39"/>
    <property type="match status" value="1"/>
</dbReference>
<dbReference type="InterPro" id="IPR013216">
    <property type="entry name" value="Methyltransf_11"/>
</dbReference>
<dbReference type="SUPFAM" id="SSF53335">
    <property type="entry name" value="S-adenosyl-L-methionine-dependent methyltransferases"/>
    <property type="match status" value="1"/>
</dbReference>
<name>A0A410FUT6_BIPS1</name>
<evidence type="ECO:0000313" key="2">
    <source>
        <dbReference type="EMBL" id="QAA76849.1"/>
    </source>
</evidence>
<organism evidence="2 3">
    <name type="scientific">Bipolaricaulis sibiricus</name>
    <dbReference type="NCBI Taxonomy" id="2501609"/>
    <lineage>
        <taxon>Bacteria</taxon>
        <taxon>Candidatus Bipolaricaulota</taxon>
        <taxon>Candidatus Bipolaricaulia</taxon>
        <taxon>Candidatus Bipolaricaulales</taxon>
        <taxon>Candidatus Bipolaricaulaceae</taxon>
        <taxon>Candidatus Bipolaricaulis</taxon>
    </lineage>
</organism>
<feature type="domain" description="Methyltransferase type 11" evidence="1">
    <location>
        <begin position="50"/>
        <end position="143"/>
    </location>
</feature>
<evidence type="ECO:0000259" key="1">
    <source>
        <dbReference type="Pfam" id="PF08241"/>
    </source>
</evidence>
<gene>
    <name evidence="2" type="ORF">BIP78_1083</name>
</gene>
<sequence length="280" mass="30971">MDDREVGRFWEGNAEAWTSLSRAGYDVYRDYLNTPAFLALLPDVAGRRGLDVGCGEGHNTRLVAQRGARMTGLDLAPTFLRHAREVEERDPLGIVYVEGSALALPFPDRSFDFAVAFMSLMDMPEVERALAEVHRALVPGGFFQFSITHPFLGVPHHRNLRGPDGRTYAYEVGGYFRRLAGDVAEWSFSTAPAAAKAPFPKFRTPRFTRPVSAWLNALLDAGFTIERLAEPCPSDETVRVCPHVQDAQVVPYFLHVRVRKPAAEPELAPGTFGPARSLGS</sequence>